<keyword evidence="3" id="KW-1185">Reference proteome</keyword>
<sequence length="130" mass="14495">MEHREMRIYEVYPSCLEVECAGAFVSPVSPRKRCPDAPGDRVRENRPPRERSDPGRGNSSLPLQRKNAIRRKRSPKKLCSMKLQSGLPQHTIGRCGSMKSVLPAGKSNALGHLLVRCHPERDALALLATE</sequence>
<feature type="region of interest" description="Disordered" evidence="1">
    <location>
        <begin position="28"/>
        <end position="75"/>
    </location>
</feature>
<reference evidence="2 3" key="1">
    <citation type="journal article" date="2022" name="Nat. Ecol. Evol.">
        <title>A masculinizing supergene underlies an exaggerated male reproductive morph in a spider.</title>
        <authorList>
            <person name="Hendrickx F."/>
            <person name="De Corte Z."/>
            <person name="Sonet G."/>
            <person name="Van Belleghem S.M."/>
            <person name="Kostlbacher S."/>
            <person name="Vangestel C."/>
        </authorList>
    </citation>
    <scope>NUCLEOTIDE SEQUENCE [LARGE SCALE GENOMIC DNA]</scope>
    <source>
        <strain evidence="2">W744_W776</strain>
    </source>
</reference>
<comment type="caution">
    <text evidence="2">The sequence shown here is derived from an EMBL/GenBank/DDBJ whole genome shotgun (WGS) entry which is preliminary data.</text>
</comment>
<evidence type="ECO:0000313" key="3">
    <source>
        <dbReference type="Proteomes" id="UP000827092"/>
    </source>
</evidence>
<dbReference type="AlphaFoldDB" id="A0AAV6TZB1"/>
<protein>
    <submittedName>
        <fullName evidence="2">Uncharacterized protein</fullName>
    </submittedName>
</protein>
<organism evidence="2 3">
    <name type="scientific">Oedothorax gibbosus</name>
    <dbReference type="NCBI Taxonomy" id="931172"/>
    <lineage>
        <taxon>Eukaryota</taxon>
        <taxon>Metazoa</taxon>
        <taxon>Ecdysozoa</taxon>
        <taxon>Arthropoda</taxon>
        <taxon>Chelicerata</taxon>
        <taxon>Arachnida</taxon>
        <taxon>Araneae</taxon>
        <taxon>Araneomorphae</taxon>
        <taxon>Entelegynae</taxon>
        <taxon>Araneoidea</taxon>
        <taxon>Linyphiidae</taxon>
        <taxon>Erigoninae</taxon>
        <taxon>Oedothorax</taxon>
    </lineage>
</organism>
<name>A0AAV6TZB1_9ARAC</name>
<proteinExistence type="predicted"/>
<accession>A0AAV6TZB1</accession>
<dbReference type="Proteomes" id="UP000827092">
    <property type="component" value="Unassembled WGS sequence"/>
</dbReference>
<dbReference type="EMBL" id="JAFNEN010000859">
    <property type="protein sequence ID" value="KAG8176660.1"/>
    <property type="molecule type" value="Genomic_DNA"/>
</dbReference>
<evidence type="ECO:0000313" key="2">
    <source>
        <dbReference type="EMBL" id="KAG8176660.1"/>
    </source>
</evidence>
<feature type="compositionally biased region" description="Basic and acidic residues" evidence="1">
    <location>
        <begin position="33"/>
        <end position="54"/>
    </location>
</feature>
<gene>
    <name evidence="2" type="ORF">JTE90_029307</name>
</gene>
<evidence type="ECO:0000256" key="1">
    <source>
        <dbReference type="SAM" id="MobiDB-lite"/>
    </source>
</evidence>